<dbReference type="Proteomes" id="UP000003880">
    <property type="component" value="Unassembled WGS sequence"/>
</dbReference>
<dbReference type="PANTHER" id="PTHR30160">
    <property type="entry name" value="TETRAACYLDISACCHARIDE 4'-KINASE-RELATED"/>
    <property type="match status" value="1"/>
</dbReference>
<protein>
    <recommendedName>
        <fullName evidence="5">Heptosyltransferase</fullName>
    </recommendedName>
</protein>
<dbReference type="Gene3D" id="3.40.50.2000">
    <property type="entry name" value="Glycogen Phosphorylase B"/>
    <property type="match status" value="1"/>
</dbReference>
<dbReference type="Gene3D" id="3.40.50.11110">
    <property type="entry name" value="Sialyltransferase, C-terminal GT-B Rossman nucleotide-binding domain"/>
    <property type="match status" value="1"/>
</dbReference>
<reference evidence="3 4" key="1">
    <citation type="submission" date="2010-02" db="EMBL/GenBank/DDBJ databases">
        <authorList>
            <person name="Weinstock G."/>
            <person name="Sodergren E."/>
            <person name="Clifton S."/>
            <person name="Fulton L."/>
            <person name="Fulton B."/>
            <person name="Courtney L."/>
            <person name="Fronick C."/>
            <person name="Harrison M."/>
            <person name="Strong C."/>
            <person name="Farmer C."/>
            <person name="Delahaunty K."/>
            <person name="Markovic C."/>
            <person name="Hall O."/>
            <person name="Minx P."/>
            <person name="Tomlinson C."/>
            <person name="Mitreva M."/>
            <person name="Nelson J."/>
            <person name="Hou S."/>
            <person name="Wollam A."/>
            <person name="Pepin K.H."/>
            <person name="Johnson M."/>
            <person name="Bhonagiri V."/>
            <person name="Zhang X."/>
            <person name="Suruliraj S."/>
            <person name="Warren W."/>
            <person name="Chinwalla A."/>
            <person name="Mardis E.R."/>
            <person name="Wilson R.K."/>
        </authorList>
    </citation>
    <scope>NUCLEOTIDE SEQUENCE [LARGE SCALE GENOMIC DNA]</scope>
    <source>
        <strain evidence="3 4">ATCC 29220</strain>
    </source>
</reference>
<dbReference type="RefSeq" id="WP_006685950.1">
    <property type="nucleotide sequence ID" value="NZ_GG730299.1"/>
</dbReference>
<dbReference type="InterPro" id="IPR043078">
    <property type="entry name" value="Sialyltransferase_N"/>
</dbReference>
<dbReference type="Pfam" id="PF01075">
    <property type="entry name" value="Glyco_transf_9"/>
    <property type="match status" value="1"/>
</dbReference>
<dbReference type="SUPFAM" id="SSF53756">
    <property type="entry name" value="UDP-Glycosyltransferase/glycogen phosphorylase"/>
    <property type="match status" value="2"/>
</dbReference>
<dbReference type="GO" id="GO:0005829">
    <property type="term" value="C:cytosol"/>
    <property type="evidence" value="ECO:0007669"/>
    <property type="project" value="TreeGrafter"/>
</dbReference>
<sequence length="698" mass="79523">MKIKLFIETKEVTLPLQMANFIHGVDEGGVVNVFLICSNTLNEKWLAKSSNIVIRYNEFTLLSALDKISHVLINQRPTAIDIHAALAESYDLLLPLLMRLNLLRSIIHLHVYEGNTGELVAAAALEKLPLHLFNKLAVGYANKINMAMDNNKIIPKEEWNIAAGYAWHKVLTTTYYLQENSALKNSKKLPCENTPLVDEHKITHFLALFKIPYGIYAQLQKIGTSSLLLLSTSPRFPSLKKQHQEALVDVIQHAIKEFAISEEKILLFREKKEGEVDGEILRQLGCRAIKLPELITLNFLKVLQILPLAIAGYFSDELYQAPEKSILFFLTTELPEDTDKYAGHINFSNKKIYHVNELVGVKPGSFKKRIFYCPGSMGDAIYALGCLTAFRECHDEDFIFIAHKLYHDLIASSPVVAQYWDINALTEDAFIDIAIARQENKFHFLGHWEDIVASEHMTDAFIGDSIHNHSLCNKQPIISLASLDKKNVNDFIHNHHLQKEKTVLLHPNIGSPNRTWTEKGWNQLAKYFIAAGWKVVIIGSDNNKYQEKKMMDIDIPEAINCINQFSMLEMIYLMERCQLLVACDSGPVALAGLTSIAICALYSIIPASYRLPYRNGRYGWNAMGIDTECQFGQCGHLIMSPQFFKNKLGKEFTRPRGDEFSVWCPNDKKYRCMKKVTAEYFWHQIQLFLSSDDYVKNS</sequence>
<dbReference type="Gene3D" id="3.40.50.11120">
    <property type="entry name" value="Sialyltransferase, N-terminal GT-B Rossman nucleotide-binding domain"/>
    <property type="match status" value="1"/>
</dbReference>
<dbReference type="InterPro" id="IPR002201">
    <property type="entry name" value="Glyco_trans_9"/>
</dbReference>
<name>D4BDS2_9ENTR</name>
<gene>
    <name evidence="3" type="ORF">CIT292_08640</name>
</gene>
<dbReference type="EMBL" id="ABWL02000009">
    <property type="protein sequence ID" value="EFE08121.1"/>
    <property type="molecule type" value="Genomic_DNA"/>
</dbReference>
<dbReference type="GO" id="GO:0009244">
    <property type="term" value="P:lipopolysaccharide core region biosynthetic process"/>
    <property type="evidence" value="ECO:0007669"/>
    <property type="project" value="TreeGrafter"/>
</dbReference>
<organism evidence="3 4">
    <name type="scientific">Citrobacter youngae ATCC 29220</name>
    <dbReference type="NCBI Taxonomy" id="500640"/>
    <lineage>
        <taxon>Bacteria</taxon>
        <taxon>Pseudomonadati</taxon>
        <taxon>Pseudomonadota</taxon>
        <taxon>Gammaproteobacteria</taxon>
        <taxon>Enterobacterales</taxon>
        <taxon>Enterobacteriaceae</taxon>
        <taxon>Citrobacter</taxon>
        <taxon>Citrobacter freundii complex</taxon>
    </lineage>
</organism>
<dbReference type="AlphaFoldDB" id="D4BDS2"/>
<dbReference type="HOGENOM" id="CLU_394671_0_0_6"/>
<evidence type="ECO:0000256" key="2">
    <source>
        <dbReference type="ARBA" id="ARBA00022679"/>
    </source>
</evidence>
<evidence type="ECO:0008006" key="5">
    <source>
        <dbReference type="Google" id="ProtNLM"/>
    </source>
</evidence>
<keyword evidence="1" id="KW-0328">Glycosyltransferase</keyword>
<proteinExistence type="predicted"/>
<evidence type="ECO:0000256" key="1">
    <source>
        <dbReference type="ARBA" id="ARBA00022676"/>
    </source>
</evidence>
<comment type="caution">
    <text evidence="3">The sequence shown here is derived from an EMBL/GenBank/DDBJ whole genome shotgun (WGS) entry which is preliminary data.</text>
</comment>
<evidence type="ECO:0000313" key="3">
    <source>
        <dbReference type="EMBL" id="EFE08121.1"/>
    </source>
</evidence>
<dbReference type="InterPro" id="IPR051199">
    <property type="entry name" value="LPS_LOS_Heptosyltrfase"/>
</dbReference>
<dbReference type="eggNOG" id="COG0859">
    <property type="taxonomic scope" value="Bacteria"/>
</dbReference>
<accession>D4BDS2</accession>
<keyword evidence="2" id="KW-0808">Transferase</keyword>
<evidence type="ECO:0000313" key="4">
    <source>
        <dbReference type="Proteomes" id="UP000003880"/>
    </source>
</evidence>
<dbReference type="GO" id="GO:0008713">
    <property type="term" value="F:ADP-heptose-lipopolysaccharide heptosyltransferase activity"/>
    <property type="evidence" value="ECO:0007669"/>
    <property type="project" value="TreeGrafter"/>
</dbReference>